<feature type="transmembrane region" description="Helical" evidence="2">
    <location>
        <begin position="467"/>
        <end position="486"/>
    </location>
</feature>
<feature type="transmembrane region" description="Helical" evidence="2">
    <location>
        <begin position="498"/>
        <end position="516"/>
    </location>
</feature>
<keyword evidence="2" id="KW-1133">Transmembrane helix</keyword>
<feature type="region of interest" description="Disordered" evidence="1">
    <location>
        <begin position="1"/>
        <end position="25"/>
    </location>
</feature>
<feature type="transmembrane region" description="Helical" evidence="2">
    <location>
        <begin position="552"/>
        <end position="572"/>
    </location>
</feature>
<reference evidence="4" key="1">
    <citation type="journal article" date="2019" name="Int. J. Syst. Evol. Microbiol.">
        <title>The Global Catalogue of Microorganisms (GCM) 10K type strain sequencing project: providing services to taxonomists for standard genome sequencing and annotation.</title>
        <authorList>
            <consortium name="The Broad Institute Genomics Platform"/>
            <consortium name="The Broad Institute Genome Sequencing Center for Infectious Disease"/>
            <person name="Wu L."/>
            <person name="Ma J."/>
        </authorList>
    </citation>
    <scope>NUCLEOTIDE SEQUENCE [LARGE SCALE GENOMIC DNA]</scope>
    <source>
        <strain evidence="4">JCM 3272</strain>
    </source>
</reference>
<feature type="transmembrane region" description="Helical" evidence="2">
    <location>
        <begin position="109"/>
        <end position="126"/>
    </location>
</feature>
<protein>
    <recommendedName>
        <fullName evidence="5">Glycosyltransferase RgtA/B/C/D-like domain-containing protein</fullName>
    </recommendedName>
</protein>
<name>A0ABP5SE30_9ACTN</name>
<feature type="transmembrane region" description="Helical" evidence="2">
    <location>
        <begin position="147"/>
        <end position="164"/>
    </location>
</feature>
<evidence type="ECO:0000256" key="1">
    <source>
        <dbReference type="SAM" id="MobiDB-lite"/>
    </source>
</evidence>
<feature type="transmembrane region" description="Helical" evidence="2">
    <location>
        <begin position="262"/>
        <end position="281"/>
    </location>
</feature>
<keyword evidence="4" id="KW-1185">Reference proteome</keyword>
<evidence type="ECO:0008006" key="5">
    <source>
        <dbReference type="Google" id="ProtNLM"/>
    </source>
</evidence>
<feature type="transmembrane region" description="Helical" evidence="2">
    <location>
        <begin position="55"/>
        <end position="75"/>
    </location>
</feature>
<feature type="transmembrane region" description="Helical" evidence="2">
    <location>
        <begin position="234"/>
        <end position="255"/>
    </location>
</feature>
<organism evidence="3 4">
    <name type="scientific">Dactylosporangium salmoneum</name>
    <dbReference type="NCBI Taxonomy" id="53361"/>
    <lineage>
        <taxon>Bacteria</taxon>
        <taxon>Bacillati</taxon>
        <taxon>Actinomycetota</taxon>
        <taxon>Actinomycetes</taxon>
        <taxon>Micromonosporales</taxon>
        <taxon>Micromonosporaceae</taxon>
        <taxon>Dactylosporangium</taxon>
    </lineage>
</organism>
<evidence type="ECO:0000256" key="2">
    <source>
        <dbReference type="SAM" id="Phobius"/>
    </source>
</evidence>
<dbReference type="Proteomes" id="UP001501444">
    <property type="component" value="Unassembled WGS sequence"/>
</dbReference>
<comment type="caution">
    <text evidence="3">The sequence shown here is derived from an EMBL/GenBank/DDBJ whole genome shotgun (WGS) entry which is preliminary data.</text>
</comment>
<evidence type="ECO:0000313" key="3">
    <source>
        <dbReference type="EMBL" id="GAA2329199.1"/>
    </source>
</evidence>
<feature type="transmembrane region" description="Helical" evidence="2">
    <location>
        <begin position="383"/>
        <end position="404"/>
    </location>
</feature>
<keyword evidence="2" id="KW-0812">Transmembrane</keyword>
<feature type="transmembrane region" description="Helical" evidence="2">
    <location>
        <begin position="435"/>
        <end position="455"/>
    </location>
</feature>
<feature type="transmembrane region" description="Helical" evidence="2">
    <location>
        <begin position="584"/>
        <end position="605"/>
    </location>
</feature>
<sequence>MQTPTRATAPTEPRDTPTLPTTRAAGRREQRFAGPALLLLAAVAVLWYYRVPPATTAIFALYLALGIALPGTLWWRFLTRKPGMADIPAGLALGYVGEVFTYIPARLAGAPLLVLAWPLGTIAVFLSCKSLRRYFLSAPDPDRPPAAWRWAMTAMCGLPLLWSVKFYRVYGLSYPANASPDTDSTFHLALLGEARHHMPMRVPWIEGEPLLYHWFVYPEMAATSWVTGIEPNVLLLRLSMLPMLMAFTLLVALLARQVTGGWWTGAAASAVTLLVLAPNPYQWQLYAFYRDMAFSGLDDGGALRQTVWTGPTQTFGALLFVPLMLVLTDLLRGGAGRRAWLLFALLLAGVMGAKATYLPLLAAGLALLVALDRVRRRRWSRPALAALALTCAGALAAQLILFGGSSQGTKLAPLTDMATGGIGVTTAYSAGRVPWRLLVLAALTLLCWAAIWAGLAGLRRRPLSPELVVMLGIGLAGATATLLLGQDGDSQRYFLESARPYLSIAAVAGLAAWLPGAMTWRRAAPLAAAAFLGLVVVQVVQQLGRHAIPRPATTAELVLPYAGLGLVTLALYAAARRIRRGPPAFALLVALLAGFGASTSAQHFALIAQESRQQGWRDVVRDSRYVSEGTLEAGRWLREHSAPDDLVATNAHCLTFEGRCSNLHFSMTAYSERRMLVEGWGFATTAHAEAQRLGTWVGAVPYWKPEVLAANDAVFAAPSVENVAALRDRYRVRWLFVDETQSTVSPELSTFARFRYRSGVCAVYELPRS</sequence>
<proteinExistence type="predicted"/>
<keyword evidence="2" id="KW-0472">Membrane</keyword>
<feature type="compositionally biased region" description="Low complexity" evidence="1">
    <location>
        <begin position="1"/>
        <end position="11"/>
    </location>
</feature>
<dbReference type="RefSeq" id="WP_344610675.1">
    <property type="nucleotide sequence ID" value="NZ_BAAARV010000005.1"/>
</dbReference>
<feature type="transmembrane region" description="Helical" evidence="2">
    <location>
        <begin position="32"/>
        <end position="49"/>
    </location>
</feature>
<accession>A0ABP5SE30</accession>
<feature type="transmembrane region" description="Helical" evidence="2">
    <location>
        <begin position="523"/>
        <end position="540"/>
    </location>
</feature>
<dbReference type="EMBL" id="BAAARV010000005">
    <property type="protein sequence ID" value="GAA2329199.1"/>
    <property type="molecule type" value="Genomic_DNA"/>
</dbReference>
<gene>
    <name evidence="3" type="ORF">GCM10010170_006450</name>
</gene>
<evidence type="ECO:0000313" key="4">
    <source>
        <dbReference type="Proteomes" id="UP001501444"/>
    </source>
</evidence>
<feature type="transmembrane region" description="Helical" evidence="2">
    <location>
        <begin position="340"/>
        <end position="371"/>
    </location>
</feature>